<dbReference type="CDD" id="cd03215">
    <property type="entry name" value="ABC_Carb_Monos_II"/>
    <property type="match status" value="1"/>
</dbReference>
<comment type="caution">
    <text evidence="12">The sequence shown here is derived from an EMBL/GenBank/DDBJ whole genome shotgun (WGS) entry which is preliminary data.</text>
</comment>
<evidence type="ECO:0000313" key="13">
    <source>
        <dbReference type="Proteomes" id="UP000284644"/>
    </source>
</evidence>
<keyword evidence="6" id="KW-0547">Nucleotide-binding</keyword>
<feature type="domain" description="ABC transporter" evidence="10">
    <location>
        <begin position="245"/>
        <end position="487"/>
    </location>
</feature>
<reference evidence="13 14" key="1">
    <citation type="submission" date="2018-08" db="EMBL/GenBank/DDBJ databases">
        <title>A genome reference for cultivated species of the human gut microbiota.</title>
        <authorList>
            <person name="Zou Y."/>
            <person name="Xue W."/>
            <person name="Luo G."/>
        </authorList>
    </citation>
    <scope>NUCLEOTIDE SEQUENCE [LARGE SCALE GENOMIC DNA]</scope>
    <source>
        <strain evidence="11 14">AF25-21</strain>
        <strain evidence="12 13">AM29-25AC</strain>
    </source>
</reference>
<dbReference type="GO" id="GO:0005524">
    <property type="term" value="F:ATP binding"/>
    <property type="evidence" value="ECO:0007669"/>
    <property type="project" value="UniProtKB-KW"/>
</dbReference>
<sequence length="491" mass="54218">MKDISKKFPGVLALDHANLEIKKGEVHILLGENGAGKSTLIKILAGAYSRDSGEIFFEGKKLGNLSPKQVQTLGISTIYQEFNLIPHLNIAENIFLGKEPLSHGLLDKKELYKKATEIINRLDLNIDVRRKISDLSVAQQQMVEVAKALAFGAKIIIMDEPTATLTDTEINSLFDTIKKITSQGGSIIYISHRMEEFERIGDRITIMRDGKTLRTVKVGEMSMNDMIGLMAGRKITEQYPPYEANPQEEVLKVDHLTTDKVTDISFTLHKGEILGFAGLVGSGRTEIARGIIGVDPLKSGSITVFGEEVKIHSPKDAIKKSIAYLPESRKEEGLILKMGIQDNITIASLSAYEKALVLNKGKEKEDSEYYRNKLEIKIASLKQKVEDLSGGNQQKVVMAKWLLSKCKILIFDEPTRGIDAGAKYEIYKLINSLAATGTAVIVISSDLPEVLNLSTRICVMHRGKMAGMLNREEATQENILKYATLGGTANE</sequence>
<evidence type="ECO:0000256" key="9">
    <source>
        <dbReference type="ARBA" id="ARBA00023136"/>
    </source>
</evidence>
<evidence type="ECO:0000313" key="12">
    <source>
        <dbReference type="EMBL" id="RHE16092.1"/>
    </source>
</evidence>
<dbReference type="InterPro" id="IPR050107">
    <property type="entry name" value="ABC_carbohydrate_import_ATPase"/>
</dbReference>
<keyword evidence="5" id="KW-0677">Repeat</keyword>
<dbReference type="Proteomes" id="UP000285839">
    <property type="component" value="Unassembled WGS sequence"/>
</dbReference>
<organism evidence="12 13">
    <name type="scientific">Blautia obeum</name>
    <dbReference type="NCBI Taxonomy" id="40520"/>
    <lineage>
        <taxon>Bacteria</taxon>
        <taxon>Bacillati</taxon>
        <taxon>Bacillota</taxon>
        <taxon>Clostridia</taxon>
        <taxon>Lachnospirales</taxon>
        <taxon>Lachnospiraceae</taxon>
        <taxon>Blautia</taxon>
    </lineage>
</organism>
<evidence type="ECO:0000256" key="4">
    <source>
        <dbReference type="ARBA" id="ARBA00022597"/>
    </source>
</evidence>
<dbReference type="InterPro" id="IPR003593">
    <property type="entry name" value="AAA+_ATPase"/>
</dbReference>
<dbReference type="FunFam" id="3.40.50.300:FF:000127">
    <property type="entry name" value="Ribose import ATP-binding protein RbsA"/>
    <property type="match status" value="1"/>
</dbReference>
<dbReference type="InterPro" id="IPR017871">
    <property type="entry name" value="ABC_transporter-like_CS"/>
</dbReference>
<keyword evidence="3" id="KW-1003">Cell membrane</keyword>
<feature type="domain" description="ABC transporter" evidence="10">
    <location>
        <begin position="1"/>
        <end position="234"/>
    </location>
</feature>
<dbReference type="Proteomes" id="UP000284644">
    <property type="component" value="Unassembled WGS sequence"/>
</dbReference>
<evidence type="ECO:0000256" key="6">
    <source>
        <dbReference type="ARBA" id="ARBA00022741"/>
    </source>
</evidence>
<dbReference type="SMART" id="SM00382">
    <property type="entry name" value="AAA"/>
    <property type="match status" value="2"/>
</dbReference>
<evidence type="ECO:0000256" key="5">
    <source>
        <dbReference type="ARBA" id="ARBA00022737"/>
    </source>
</evidence>
<dbReference type="GO" id="GO:0016887">
    <property type="term" value="F:ATP hydrolysis activity"/>
    <property type="evidence" value="ECO:0007669"/>
    <property type="project" value="InterPro"/>
</dbReference>
<dbReference type="CDD" id="cd03216">
    <property type="entry name" value="ABC_Carb_Monos_I"/>
    <property type="match status" value="1"/>
</dbReference>
<dbReference type="InterPro" id="IPR027417">
    <property type="entry name" value="P-loop_NTPase"/>
</dbReference>
<keyword evidence="8" id="KW-1278">Translocase</keyword>
<evidence type="ECO:0000256" key="1">
    <source>
        <dbReference type="ARBA" id="ARBA00004202"/>
    </source>
</evidence>
<evidence type="ECO:0000256" key="8">
    <source>
        <dbReference type="ARBA" id="ARBA00022967"/>
    </source>
</evidence>
<evidence type="ECO:0000313" key="11">
    <source>
        <dbReference type="EMBL" id="RGR51528.1"/>
    </source>
</evidence>
<dbReference type="PANTHER" id="PTHR43790">
    <property type="entry name" value="CARBOHYDRATE TRANSPORT ATP-BINDING PROTEIN MG119-RELATED"/>
    <property type="match status" value="1"/>
</dbReference>
<evidence type="ECO:0000313" key="14">
    <source>
        <dbReference type="Proteomes" id="UP000285839"/>
    </source>
</evidence>
<dbReference type="Gene3D" id="3.40.50.300">
    <property type="entry name" value="P-loop containing nucleotide triphosphate hydrolases"/>
    <property type="match status" value="2"/>
</dbReference>
<dbReference type="Pfam" id="PF00005">
    <property type="entry name" value="ABC_tran"/>
    <property type="match status" value="2"/>
</dbReference>
<dbReference type="PROSITE" id="PS00211">
    <property type="entry name" value="ABC_TRANSPORTER_1"/>
    <property type="match status" value="1"/>
</dbReference>
<evidence type="ECO:0000256" key="7">
    <source>
        <dbReference type="ARBA" id="ARBA00022840"/>
    </source>
</evidence>
<name>A0A396G272_9FIRM</name>
<proteinExistence type="predicted"/>
<dbReference type="SUPFAM" id="SSF52540">
    <property type="entry name" value="P-loop containing nucleoside triphosphate hydrolases"/>
    <property type="match status" value="2"/>
</dbReference>
<evidence type="ECO:0000259" key="10">
    <source>
        <dbReference type="PROSITE" id="PS50893"/>
    </source>
</evidence>
<accession>A0A396G272</accession>
<dbReference type="PANTHER" id="PTHR43790:SF3">
    <property type="entry name" value="D-ALLOSE IMPORT ATP-BINDING PROTEIN ALSA-RELATED"/>
    <property type="match status" value="1"/>
</dbReference>
<keyword evidence="7 12" id="KW-0067">ATP-binding</keyword>
<dbReference type="AlphaFoldDB" id="A0A396G272"/>
<keyword evidence="2" id="KW-0813">Transport</keyword>
<keyword evidence="4" id="KW-0762">Sugar transport</keyword>
<dbReference type="InterPro" id="IPR003439">
    <property type="entry name" value="ABC_transporter-like_ATP-bd"/>
</dbReference>
<keyword evidence="9" id="KW-0472">Membrane</keyword>
<evidence type="ECO:0000256" key="2">
    <source>
        <dbReference type="ARBA" id="ARBA00022448"/>
    </source>
</evidence>
<comment type="subcellular location">
    <subcellularLocation>
        <location evidence="1">Cell membrane</location>
        <topology evidence="1">Peripheral membrane protein</topology>
    </subcellularLocation>
</comment>
<dbReference type="PROSITE" id="PS50893">
    <property type="entry name" value="ABC_TRANSPORTER_2"/>
    <property type="match status" value="2"/>
</dbReference>
<evidence type="ECO:0000256" key="3">
    <source>
        <dbReference type="ARBA" id="ARBA00022475"/>
    </source>
</evidence>
<dbReference type="EMBL" id="QRUH01000001">
    <property type="protein sequence ID" value="RGR51528.1"/>
    <property type="molecule type" value="Genomic_DNA"/>
</dbReference>
<dbReference type="GO" id="GO:0005886">
    <property type="term" value="C:plasma membrane"/>
    <property type="evidence" value="ECO:0007669"/>
    <property type="project" value="UniProtKB-SubCell"/>
</dbReference>
<gene>
    <name evidence="12" type="ORF">DW767_01270</name>
    <name evidence="11" type="ORF">DWY46_01395</name>
</gene>
<protein>
    <submittedName>
        <fullName evidence="12">Sugar ABC transporter ATP-binding protein</fullName>
    </submittedName>
</protein>
<dbReference type="EMBL" id="QSJW01000001">
    <property type="protein sequence ID" value="RHE16092.1"/>
    <property type="molecule type" value="Genomic_DNA"/>
</dbReference>